<comment type="function">
    <text evidence="14 19">Bifunctional enzyme that catalyzes the epimerization of the S- and R-forms of NAD(P)HX and the dehydration of the S-form of NAD(P)HX at the expense of ADP, which is converted to AMP. This allows the repair of both epimers of NAD(P)HX, a damaged form of NAD(P)H that is a result of enzymatic or heat-dependent hydration.</text>
</comment>
<comment type="caution">
    <text evidence="18">Lacks conserved residue(s) required for the propagation of feature annotation.</text>
</comment>
<evidence type="ECO:0000313" key="22">
    <source>
        <dbReference type="EMBL" id="MEN1761037.1"/>
    </source>
</evidence>
<evidence type="ECO:0000259" key="20">
    <source>
        <dbReference type="PROSITE" id="PS51383"/>
    </source>
</evidence>
<keyword evidence="5 18" id="KW-0479">Metal-binding</keyword>
<dbReference type="InterPro" id="IPR030677">
    <property type="entry name" value="Nnr"/>
</dbReference>
<dbReference type="PROSITE" id="PS01050">
    <property type="entry name" value="YJEF_C_2"/>
    <property type="match status" value="1"/>
</dbReference>
<accession>A0ABU9VV37</accession>
<dbReference type="CDD" id="cd01171">
    <property type="entry name" value="YXKO-related"/>
    <property type="match status" value="1"/>
</dbReference>
<keyword evidence="6 17" id="KW-0547">Nucleotide-binding</keyword>
<dbReference type="PANTHER" id="PTHR12592">
    <property type="entry name" value="ATP-DEPENDENT (S)-NAD(P)H-HYDRATE DEHYDRATASE FAMILY MEMBER"/>
    <property type="match status" value="1"/>
</dbReference>
<evidence type="ECO:0000256" key="3">
    <source>
        <dbReference type="ARBA" id="ARBA00006001"/>
    </source>
</evidence>
<evidence type="ECO:0000256" key="15">
    <source>
        <dbReference type="ARBA" id="ARBA00048238"/>
    </source>
</evidence>
<keyword evidence="23" id="KW-1185">Reference proteome</keyword>
<dbReference type="Gene3D" id="3.40.1190.20">
    <property type="match status" value="1"/>
</dbReference>
<evidence type="ECO:0000256" key="19">
    <source>
        <dbReference type="PIRNR" id="PIRNR017184"/>
    </source>
</evidence>
<evidence type="ECO:0000256" key="14">
    <source>
        <dbReference type="ARBA" id="ARBA00025153"/>
    </source>
</evidence>
<comment type="catalytic activity">
    <reaction evidence="16 17 19">
        <text>(6S)-NADPHX + ADP = AMP + phosphate + NADPH + H(+)</text>
        <dbReference type="Rhea" id="RHEA:32235"/>
        <dbReference type="ChEBI" id="CHEBI:15378"/>
        <dbReference type="ChEBI" id="CHEBI:43474"/>
        <dbReference type="ChEBI" id="CHEBI:57783"/>
        <dbReference type="ChEBI" id="CHEBI:64076"/>
        <dbReference type="ChEBI" id="CHEBI:456215"/>
        <dbReference type="ChEBI" id="CHEBI:456216"/>
        <dbReference type="EC" id="4.2.1.136"/>
    </reaction>
</comment>
<feature type="binding site" evidence="18">
    <location>
        <position position="60"/>
    </location>
    <ligand>
        <name>K(+)</name>
        <dbReference type="ChEBI" id="CHEBI:29103"/>
    </ligand>
</feature>
<keyword evidence="9 18" id="KW-0630">Potassium</keyword>
<evidence type="ECO:0000256" key="11">
    <source>
        <dbReference type="ARBA" id="ARBA00023235"/>
    </source>
</evidence>
<evidence type="ECO:0000256" key="10">
    <source>
        <dbReference type="ARBA" id="ARBA00023027"/>
    </source>
</evidence>
<evidence type="ECO:0000256" key="9">
    <source>
        <dbReference type="ARBA" id="ARBA00022958"/>
    </source>
</evidence>
<dbReference type="HAMAP" id="MF_01965">
    <property type="entry name" value="NADHX_dehydratase"/>
    <property type="match status" value="1"/>
</dbReference>
<feature type="binding site" evidence="18">
    <location>
        <position position="132"/>
    </location>
    <ligand>
        <name>K(+)</name>
        <dbReference type="ChEBI" id="CHEBI:29103"/>
    </ligand>
</feature>
<comment type="function">
    <text evidence="17">Catalyzes the dehydration of the S-form of NAD(P)HX at the expense of ADP, which is converted to AMP. Together with NAD(P)HX epimerase, which catalyzes the epimerization of the S- and R-forms, the enzyme allows the repair of both epimers of NAD(P)HX, a damaged form of NAD(P)H that is a result of enzymatic or heat-dependent hydration.</text>
</comment>
<feature type="domain" description="YjeF N-terminal" evidence="21">
    <location>
        <begin position="9"/>
        <end position="222"/>
    </location>
</feature>
<comment type="similarity">
    <text evidence="18">Belongs to the NnrE/AIBP family.</text>
</comment>
<comment type="similarity">
    <text evidence="3 19">In the N-terminal section; belongs to the NnrE/AIBP family.</text>
</comment>
<dbReference type="SUPFAM" id="SSF53613">
    <property type="entry name" value="Ribokinase-like"/>
    <property type="match status" value="1"/>
</dbReference>
<organism evidence="22 23">
    <name type="scientific">Anoxynatronum sibiricum</name>
    <dbReference type="NCBI Taxonomy" id="210623"/>
    <lineage>
        <taxon>Bacteria</taxon>
        <taxon>Bacillati</taxon>
        <taxon>Bacillota</taxon>
        <taxon>Clostridia</taxon>
        <taxon>Eubacteriales</taxon>
        <taxon>Clostridiaceae</taxon>
        <taxon>Anoxynatronum</taxon>
    </lineage>
</organism>
<evidence type="ECO:0000256" key="8">
    <source>
        <dbReference type="ARBA" id="ARBA00022857"/>
    </source>
</evidence>
<dbReference type="InterPro" id="IPR036652">
    <property type="entry name" value="YjeF_N_dom_sf"/>
</dbReference>
<evidence type="ECO:0000256" key="16">
    <source>
        <dbReference type="ARBA" id="ARBA00049209"/>
    </source>
</evidence>
<evidence type="ECO:0000256" key="13">
    <source>
        <dbReference type="ARBA" id="ARBA00023268"/>
    </source>
</evidence>
<feature type="binding site" evidence="17">
    <location>
        <position position="389"/>
    </location>
    <ligand>
        <name>(6S)-NADPHX</name>
        <dbReference type="ChEBI" id="CHEBI:64076"/>
    </ligand>
</feature>
<evidence type="ECO:0000256" key="1">
    <source>
        <dbReference type="ARBA" id="ARBA00000013"/>
    </source>
</evidence>
<dbReference type="InterPro" id="IPR017953">
    <property type="entry name" value="Carbohydrate_kinase_pred_CS"/>
</dbReference>
<feature type="binding site" evidence="18">
    <location>
        <begin position="136"/>
        <end position="142"/>
    </location>
    <ligand>
        <name>(6S)-NADPHX</name>
        <dbReference type="ChEBI" id="CHEBI:64076"/>
    </ligand>
</feature>
<comment type="catalytic activity">
    <reaction evidence="1 18 19">
        <text>(6R)-NADHX = (6S)-NADHX</text>
        <dbReference type="Rhea" id="RHEA:32215"/>
        <dbReference type="ChEBI" id="CHEBI:64074"/>
        <dbReference type="ChEBI" id="CHEBI:64075"/>
        <dbReference type="EC" id="5.1.99.6"/>
    </reaction>
</comment>
<dbReference type="SUPFAM" id="SSF64153">
    <property type="entry name" value="YjeF N-terminal domain-like"/>
    <property type="match status" value="1"/>
</dbReference>
<comment type="similarity">
    <text evidence="17">Belongs to the NnrD/CARKD family.</text>
</comment>
<dbReference type="RefSeq" id="WP_343186355.1">
    <property type="nucleotide sequence ID" value="NZ_JBCITM010000011.1"/>
</dbReference>
<feature type="binding site" evidence="17">
    <location>
        <position position="338"/>
    </location>
    <ligand>
        <name>(6S)-NADPHX</name>
        <dbReference type="ChEBI" id="CHEBI:64076"/>
    </ligand>
</feature>
<feature type="binding site" evidence="17">
    <location>
        <begin position="426"/>
        <end position="430"/>
    </location>
    <ligand>
        <name>AMP</name>
        <dbReference type="ChEBI" id="CHEBI:456215"/>
    </ligand>
</feature>
<gene>
    <name evidence="17" type="primary">nnrD</name>
    <name evidence="18" type="synonym">nnrE</name>
    <name evidence="22" type="ORF">AAIG11_11155</name>
</gene>
<feature type="binding site" evidence="17">
    <location>
        <position position="456"/>
    </location>
    <ligand>
        <name>(6S)-NADPHX</name>
        <dbReference type="ChEBI" id="CHEBI:64076"/>
    </ligand>
</feature>
<dbReference type="InterPro" id="IPR004443">
    <property type="entry name" value="YjeF_N_dom"/>
</dbReference>
<comment type="catalytic activity">
    <reaction evidence="2 18 19">
        <text>(6R)-NADPHX = (6S)-NADPHX</text>
        <dbReference type="Rhea" id="RHEA:32227"/>
        <dbReference type="ChEBI" id="CHEBI:64076"/>
        <dbReference type="ChEBI" id="CHEBI:64077"/>
        <dbReference type="EC" id="5.1.99.6"/>
    </reaction>
</comment>
<proteinExistence type="inferred from homology"/>
<comment type="cofactor">
    <cofactor evidence="18 19">
        <name>K(+)</name>
        <dbReference type="ChEBI" id="CHEBI:29103"/>
    </cofactor>
    <text evidence="18 19">Binds 1 potassium ion per subunit.</text>
</comment>
<comment type="subunit">
    <text evidence="17">Homotetramer.</text>
</comment>
<dbReference type="EC" id="5.1.99.6" evidence="19"/>
<dbReference type="NCBIfam" id="TIGR00197">
    <property type="entry name" value="yjeF_nterm"/>
    <property type="match status" value="1"/>
</dbReference>
<keyword evidence="13" id="KW-0511">Multifunctional enzyme</keyword>
<feature type="binding site" evidence="18">
    <location>
        <position position="168"/>
    </location>
    <ligand>
        <name>K(+)</name>
        <dbReference type="ChEBI" id="CHEBI:29103"/>
    </ligand>
</feature>
<comment type="similarity">
    <text evidence="4 19">In the C-terminal section; belongs to the NnrD/CARKD family.</text>
</comment>
<comment type="cofactor">
    <cofactor evidence="17">
        <name>Mg(2+)</name>
        <dbReference type="ChEBI" id="CHEBI:18420"/>
    </cofactor>
</comment>
<keyword evidence="12 17" id="KW-0456">Lyase</keyword>
<evidence type="ECO:0000256" key="2">
    <source>
        <dbReference type="ARBA" id="ARBA00000909"/>
    </source>
</evidence>
<dbReference type="NCBIfam" id="TIGR00196">
    <property type="entry name" value="yjeF_cterm"/>
    <property type="match status" value="1"/>
</dbReference>
<comment type="catalytic activity">
    <reaction evidence="15 17 19">
        <text>(6S)-NADHX + ADP = AMP + phosphate + NADH + H(+)</text>
        <dbReference type="Rhea" id="RHEA:32223"/>
        <dbReference type="ChEBI" id="CHEBI:15378"/>
        <dbReference type="ChEBI" id="CHEBI:43474"/>
        <dbReference type="ChEBI" id="CHEBI:57945"/>
        <dbReference type="ChEBI" id="CHEBI:64074"/>
        <dbReference type="ChEBI" id="CHEBI:456215"/>
        <dbReference type="ChEBI" id="CHEBI:456216"/>
        <dbReference type="EC" id="4.2.1.136"/>
    </reaction>
</comment>
<feature type="binding site" evidence="17">
    <location>
        <position position="455"/>
    </location>
    <ligand>
        <name>AMP</name>
        <dbReference type="ChEBI" id="CHEBI:456215"/>
    </ligand>
</feature>
<evidence type="ECO:0000259" key="21">
    <source>
        <dbReference type="PROSITE" id="PS51385"/>
    </source>
</evidence>
<evidence type="ECO:0000313" key="23">
    <source>
        <dbReference type="Proteomes" id="UP001407405"/>
    </source>
</evidence>
<dbReference type="PANTHER" id="PTHR12592:SF0">
    <property type="entry name" value="ATP-DEPENDENT (S)-NAD(P)H-HYDRATE DEHYDRATASE"/>
    <property type="match status" value="1"/>
</dbReference>
<keyword evidence="7 17" id="KW-0067">ATP-binding</keyword>
<name>A0ABU9VV37_9CLOT</name>
<evidence type="ECO:0000256" key="17">
    <source>
        <dbReference type="HAMAP-Rule" id="MF_01965"/>
    </source>
</evidence>
<protein>
    <recommendedName>
        <fullName evidence="19">Bifunctional NAD(P)H-hydrate repair enzyme</fullName>
    </recommendedName>
    <alternativeName>
        <fullName evidence="19">Nicotinamide nucleotide repair protein</fullName>
    </alternativeName>
    <domain>
        <recommendedName>
            <fullName evidence="19">ADP-dependent (S)-NAD(P)H-hydrate dehydratase</fullName>
            <ecNumber evidence="19">4.2.1.136</ecNumber>
        </recommendedName>
        <alternativeName>
            <fullName evidence="19">ADP-dependent NAD(P)HX dehydratase</fullName>
        </alternativeName>
    </domain>
    <domain>
        <recommendedName>
            <fullName evidence="19">NAD(P)H-hydrate epimerase</fullName>
            <ecNumber evidence="19">5.1.99.6</ecNumber>
        </recommendedName>
    </domain>
</protein>
<dbReference type="PROSITE" id="PS51383">
    <property type="entry name" value="YJEF_C_3"/>
    <property type="match status" value="1"/>
</dbReference>
<feature type="binding site" evidence="18">
    <location>
        <position position="165"/>
    </location>
    <ligand>
        <name>(6S)-NADPHX</name>
        <dbReference type="ChEBI" id="CHEBI:64076"/>
    </ligand>
</feature>
<dbReference type="EMBL" id="JBCITM010000011">
    <property type="protein sequence ID" value="MEN1761037.1"/>
    <property type="molecule type" value="Genomic_DNA"/>
</dbReference>
<dbReference type="PIRSF" id="PIRSF017184">
    <property type="entry name" value="Nnr"/>
    <property type="match status" value="1"/>
</dbReference>
<dbReference type="Gene3D" id="3.40.50.10260">
    <property type="entry name" value="YjeF N-terminal domain"/>
    <property type="match status" value="1"/>
</dbReference>
<feature type="binding site" evidence="17">
    <location>
        <position position="267"/>
    </location>
    <ligand>
        <name>(6S)-NADPHX</name>
        <dbReference type="ChEBI" id="CHEBI:64076"/>
    </ligand>
</feature>
<keyword evidence="8 17" id="KW-0521">NADP</keyword>
<dbReference type="InterPro" id="IPR029056">
    <property type="entry name" value="Ribokinase-like"/>
</dbReference>
<evidence type="ECO:0000256" key="5">
    <source>
        <dbReference type="ARBA" id="ARBA00022723"/>
    </source>
</evidence>
<evidence type="ECO:0000256" key="18">
    <source>
        <dbReference type="HAMAP-Rule" id="MF_01966"/>
    </source>
</evidence>
<reference evidence="22 23" key="1">
    <citation type="submission" date="2024-04" db="EMBL/GenBank/DDBJ databases">
        <title>Genome sequencing and metabolic network reconstruction of aminoacids and betaine degradation by Anoxynatronum sibiricum.</title>
        <authorList>
            <person name="Detkova E.N."/>
            <person name="Boltjanskaja Y.V."/>
            <person name="Mardanov A.V."/>
            <person name="Kevbrin V."/>
        </authorList>
    </citation>
    <scope>NUCLEOTIDE SEQUENCE [LARGE SCALE GENOMIC DNA]</scope>
    <source>
        <strain evidence="22 23">Z-7981</strain>
    </source>
</reference>
<sequence>MNILTNQQMQQVDNSAISEYMMPSILLMERAAMAVAIAGKELLALEGLAGVLVCCGSGNNGGDGLAAARHFHEMGIPVRILLLSAPEMFTDDTLANYHMALKWGLETEFYEDQKEQLEALENWKSGRFLIVDAILGTGISRQISGRTYNVIQWINRHPSPVLAVDIPSGIHGDTGKVMAIAVDAAKTVSFGLPKVGNVSFPGAEYNGSLSVADIGLPPDLLMKTPYIARRLSESDIADLLPDRPKNAHKGTFGSLLVIAGSIGYTGAAIMAARGALLSGTGLINIAVQESLNHIFEQTLWEAITTPLKEGEDGGFSAEGIKWMHDQKSRSQAIVAGSGWGNGKGWAEVLEGLLAQVDCPMVLDADALNLLVNRLHLLKELKLPVIITPHPGEMARLTGMSVDAVNNNRLQTALEAAKEWGVHVVLKGAGTIIASPDGEAVINSTGNEGMAKAGSGDVLAGIVGSLLAQGMQPFQAASAACWIHGKAGDVAADAIGKRSITAVDIINALPEVYRRLETKEGFNESHAG</sequence>
<dbReference type="Pfam" id="PF01256">
    <property type="entry name" value="Carb_kinase"/>
    <property type="match status" value="1"/>
</dbReference>
<feature type="binding site" evidence="18">
    <location>
        <begin position="59"/>
        <end position="63"/>
    </location>
    <ligand>
        <name>(6S)-NADPHX</name>
        <dbReference type="ChEBI" id="CHEBI:64076"/>
    </ligand>
</feature>
<keyword evidence="11 18" id="KW-0413">Isomerase</keyword>
<comment type="function">
    <text evidence="18">Catalyzes the epimerization of the S- and R-forms of NAD(P)HX, a damaged form of NAD(P)H that is a result of enzymatic or heat-dependent hydration. This is a prerequisite for the S-specific NAD(P)H-hydrate dehydratase to allow the repair of both epimers of NAD(P)HX.</text>
</comment>
<evidence type="ECO:0000256" key="12">
    <source>
        <dbReference type="ARBA" id="ARBA00023239"/>
    </source>
</evidence>
<dbReference type="EC" id="4.2.1.136" evidence="19"/>
<feature type="domain" description="YjeF C-terminal" evidence="20">
    <location>
        <begin position="232"/>
        <end position="515"/>
    </location>
</feature>
<dbReference type="HAMAP" id="MF_01966">
    <property type="entry name" value="NADHX_epimerase"/>
    <property type="match status" value="1"/>
</dbReference>
<dbReference type="Pfam" id="PF03853">
    <property type="entry name" value="YjeF_N"/>
    <property type="match status" value="1"/>
</dbReference>
<comment type="caution">
    <text evidence="22">The sequence shown here is derived from an EMBL/GenBank/DDBJ whole genome shotgun (WGS) entry which is preliminary data.</text>
</comment>
<keyword evidence="10 17" id="KW-0520">NAD</keyword>
<dbReference type="InterPro" id="IPR000631">
    <property type="entry name" value="CARKD"/>
</dbReference>
<evidence type="ECO:0000256" key="6">
    <source>
        <dbReference type="ARBA" id="ARBA00022741"/>
    </source>
</evidence>
<dbReference type="Proteomes" id="UP001407405">
    <property type="component" value="Unassembled WGS sequence"/>
</dbReference>
<dbReference type="PROSITE" id="PS51385">
    <property type="entry name" value="YJEF_N"/>
    <property type="match status" value="1"/>
</dbReference>
<evidence type="ECO:0000256" key="7">
    <source>
        <dbReference type="ARBA" id="ARBA00022840"/>
    </source>
</evidence>
<evidence type="ECO:0000256" key="4">
    <source>
        <dbReference type="ARBA" id="ARBA00009524"/>
    </source>
</evidence>